<keyword evidence="4" id="KW-0131">Cell cycle</keyword>
<dbReference type="GeneID" id="109711065"/>
<sequence length="353" mass="39626">MLVEELLRCQIREWYPIFKTHTFPTLFVPLPLPFRRYLLGLPPLNPNPNPINAINAINDDDDDDDDDAPPPPLFLLPRSSTPLPRPSPSSLDPLSLLDSSFPPSDGGDDDDGDGDAPSFPELEAAVALRCASFADAALLLRASDSAAHDLSLALPSCSDYDPRNPPGDDASSPSSSDDDFYYLALRRWKPSLRPEMEFRCFARRRRLVAVSQRDATAFYPALLDRRREILAAIRSFFDGVVAPRFASQDYTVDVYVMRDMRVKIVDFNPWGAFTLPLLFTWEELEEMKETEEVEIRVLESQCGVRPGLKTAVPYDYLDTGEGSGWDQFLRNAEEEIRRQAQNSQNSDAGAGDY</sequence>
<evidence type="ECO:0000256" key="1">
    <source>
        <dbReference type="ARBA" id="ARBA00011047"/>
    </source>
</evidence>
<dbReference type="GO" id="GO:0010197">
    <property type="term" value="P:polar nucleus fusion"/>
    <property type="evidence" value="ECO:0007669"/>
    <property type="project" value="EnsemblPlants"/>
</dbReference>
<organism evidence="3 4">
    <name type="scientific">Ananas comosus</name>
    <name type="common">Pineapple</name>
    <name type="synonym">Ananas ananas</name>
    <dbReference type="NCBI Taxonomy" id="4615"/>
    <lineage>
        <taxon>Eukaryota</taxon>
        <taxon>Viridiplantae</taxon>
        <taxon>Streptophyta</taxon>
        <taxon>Embryophyta</taxon>
        <taxon>Tracheophyta</taxon>
        <taxon>Spermatophyta</taxon>
        <taxon>Magnoliopsida</taxon>
        <taxon>Liliopsida</taxon>
        <taxon>Poales</taxon>
        <taxon>Bromeliaceae</taxon>
        <taxon>Bromelioideae</taxon>
        <taxon>Ananas</taxon>
    </lineage>
</organism>
<proteinExistence type="inferred from homology"/>
<evidence type="ECO:0000256" key="2">
    <source>
        <dbReference type="SAM" id="MobiDB-lite"/>
    </source>
</evidence>
<feature type="compositionally biased region" description="Acidic residues" evidence="2">
    <location>
        <begin position="58"/>
        <end position="68"/>
    </location>
</feature>
<name>A0A6P5F8F0_ANACO</name>
<dbReference type="GO" id="GO:0043073">
    <property type="term" value="C:germ cell nucleus"/>
    <property type="evidence" value="ECO:0007669"/>
    <property type="project" value="EnsemblPlants"/>
</dbReference>
<dbReference type="GO" id="GO:0032153">
    <property type="term" value="C:cell division site"/>
    <property type="evidence" value="ECO:0007669"/>
    <property type="project" value="EnsemblPlants"/>
</dbReference>
<dbReference type="RefSeq" id="XP_020089550.1">
    <property type="nucleotide sequence ID" value="XM_020233961.1"/>
</dbReference>
<dbReference type="GO" id="GO:0071897">
    <property type="term" value="P:DNA biosynthetic process"/>
    <property type="evidence" value="ECO:0007669"/>
    <property type="project" value="EnsemblPlants"/>
</dbReference>
<evidence type="ECO:0000313" key="4">
    <source>
        <dbReference type="RefSeq" id="XP_020089550.1"/>
    </source>
</evidence>
<gene>
    <name evidence="4" type="primary">LOC109711065</name>
</gene>
<comment type="similarity">
    <text evidence="1">Belongs to the CDC123 family.</text>
</comment>
<accession>A0A6P5F8F0</accession>
<dbReference type="GO" id="GO:0005737">
    <property type="term" value="C:cytoplasm"/>
    <property type="evidence" value="ECO:0007669"/>
    <property type="project" value="EnsemblPlants"/>
</dbReference>
<dbReference type="Pfam" id="PF07065">
    <property type="entry name" value="D123"/>
    <property type="match status" value="1"/>
</dbReference>
<dbReference type="GO" id="GO:0051726">
    <property type="term" value="P:regulation of cell cycle"/>
    <property type="evidence" value="ECO:0007669"/>
    <property type="project" value="EnsemblPlants"/>
</dbReference>
<keyword evidence="3" id="KW-1185">Reference proteome</keyword>
<dbReference type="Gramene" id="Aco012707.1.mrna1">
    <property type="protein sequence ID" value="Aco012707.1.mrna1.cds1"/>
    <property type="gene ID" value="Aco012707.1.path1"/>
</dbReference>
<dbReference type="PANTHER" id="PTHR15323">
    <property type="entry name" value="D123 PROTEIN"/>
    <property type="match status" value="1"/>
</dbReference>
<dbReference type="GO" id="GO:0051301">
    <property type="term" value="P:cell division"/>
    <property type="evidence" value="ECO:0007669"/>
    <property type="project" value="UniProtKB-KW"/>
</dbReference>
<reference evidence="3" key="1">
    <citation type="journal article" date="2015" name="Nat. Genet.">
        <title>The pineapple genome and the evolution of CAM photosynthesis.</title>
        <authorList>
            <person name="Ming R."/>
            <person name="VanBuren R."/>
            <person name="Wai C.M."/>
            <person name="Tang H."/>
            <person name="Schatz M.C."/>
            <person name="Bowers J.E."/>
            <person name="Lyons E."/>
            <person name="Wang M.L."/>
            <person name="Chen J."/>
            <person name="Biggers E."/>
            <person name="Zhang J."/>
            <person name="Huang L."/>
            <person name="Zhang L."/>
            <person name="Miao W."/>
            <person name="Zhang J."/>
            <person name="Ye Z."/>
            <person name="Miao C."/>
            <person name="Lin Z."/>
            <person name="Wang H."/>
            <person name="Zhou H."/>
            <person name="Yim W.C."/>
            <person name="Priest H.D."/>
            <person name="Zheng C."/>
            <person name="Woodhouse M."/>
            <person name="Edger P.P."/>
            <person name="Guyot R."/>
            <person name="Guo H.B."/>
            <person name="Guo H."/>
            <person name="Zheng G."/>
            <person name="Singh R."/>
            <person name="Sharma A."/>
            <person name="Min X."/>
            <person name="Zheng Y."/>
            <person name="Lee H."/>
            <person name="Gurtowski J."/>
            <person name="Sedlazeck F.J."/>
            <person name="Harkess A."/>
            <person name="McKain M.R."/>
            <person name="Liao Z."/>
            <person name="Fang J."/>
            <person name="Liu J."/>
            <person name="Zhang X."/>
            <person name="Zhang Q."/>
            <person name="Hu W."/>
            <person name="Qin Y."/>
            <person name="Wang K."/>
            <person name="Chen L.Y."/>
            <person name="Shirley N."/>
            <person name="Lin Y.R."/>
            <person name="Liu L.Y."/>
            <person name="Hernandez A.G."/>
            <person name="Wright C.L."/>
            <person name="Bulone V."/>
            <person name="Tuskan G.A."/>
            <person name="Heath K."/>
            <person name="Zee F."/>
            <person name="Moore P.H."/>
            <person name="Sunkar R."/>
            <person name="Leebens-Mack J.H."/>
            <person name="Mockler T."/>
            <person name="Bennetzen J.L."/>
            <person name="Freeling M."/>
            <person name="Sankoff D."/>
            <person name="Paterson A.H."/>
            <person name="Zhu X."/>
            <person name="Yang X."/>
            <person name="Smith J.A."/>
            <person name="Cushman J.C."/>
            <person name="Paull R.E."/>
            <person name="Yu Q."/>
        </authorList>
    </citation>
    <scope>NUCLEOTIDE SEQUENCE [LARGE SCALE GENOMIC DNA]</scope>
    <source>
        <strain evidence="3">cv. F153</strain>
    </source>
</reference>
<reference evidence="4" key="2">
    <citation type="submission" date="2025-08" db="UniProtKB">
        <authorList>
            <consortium name="RefSeq"/>
        </authorList>
    </citation>
    <scope>IDENTIFICATION</scope>
    <source>
        <tissue evidence="4">Leaf</tissue>
    </source>
</reference>
<evidence type="ECO:0000313" key="3">
    <source>
        <dbReference type="Proteomes" id="UP000515123"/>
    </source>
</evidence>
<dbReference type="GO" id="GO:0006260">
    <property type="term" value="P:DNA replication"/>
    <property type="evidence" value="ECO:0007669"/>
    <property type="project" value="EnsemblPlants"/>
</dbReference>
<feature type="region of interest" description="Disordered" evidence="2">
    <location>
        <begin position="51"/>
        <end position="119"/>
    </location>
</feature>
<protein>
    <submittedName>
        <fullName evidence="4">Cell division cycle protein 123 homolog</fullName>
    </submittedName>
</protein>
<dbReference type="Proteomes" id="UP000515123">
    <property type="component" value="Linkage group 5"/>
</dbReference>
<dbReference type="InterPro" id="IPR009772">
    <property type="entry name" value="CDC123"/>
</dbReference>
<dbReference type="AlphaFoldDB" id="A0A6P5F8F0"/>
<feature type="compositionally biased region" description="Low complexity" evidence="2">
    <location>
        <begin position="75"/>
        <end position="105"/>
    </location>
</feature>
<dbReference type="OrthoDB" id="360540at2759"/>
<dbReference type="PANTHER" id="PTHR15323:SF6">
    <property type="entry name" value="CELL DIVISION CYCLE PROTEIN 123 HOMOLOG"/>
    <property type="match status" value="1"/>
</dbReference>
<keyword evidence="4" id="KW-0132">Cell division</keyword>